<dbReference type="Proteomes" id="UP001497512">
    <property type="component" value="Chromosome 18"/>
</dbReference>
<reference evidence="6" key="1">
    <citation type="submission" date="2024-02" db="EMBL/GenBank/DDBJ databases">
        <authorList>
            <consortium name="ELIXIR-Norway"/>
            <consortium name="Elixir Norway"/>
        </authorList>
    </citation>
    <scope>NUCLEOTIDE SEQUENCE</scope>
</reference>
<feature type="compositionally biased region" description="Basic and acidic residues" evidence="3">
    <location>
        <begin position="1515"/>
        <end position="1530"/>
    </location>
</feature>
<feature type="region of interest" description="Disordered" evidence="3">
    <location>
        <begin position="656"/>
        <end position="678"/>
    </location>
</feature>
<feature type="compositionally biased region" description="Basic residues" evidence="3">
    <location>
        <begin position="1023"/>
        <end position="1033"/>
    </location>
</feature>
<evidence type="ECO:0000256" key="2">
    <source>
        <dbReference type="ARBA" id="ARBA00023004"/>
    </source>
</evidence>
<keyword evidence="7" id="KW-1185">Reference proteome</keyword>
<dbReference type="Pfam" id="PF02373">
    <property type="entry name" value="JmjC"/>
    <property type="match status" value="1"/>
</dbReference>
<name>A0ABP0U227_9BRYO</name>
<feature type="region of interest" description="Disordered" evidence="3">
    <location>
        <begin position="1008"/>
        <end position="1037"/>
    </location>
</feature>
<feature type="domain" description="JmjN" evidence="4">
    <location>
        <begin position="149"/>
        <end position="190"/>
    </location>
</feature>
<dbReference type="PANTHER" id="PTHR10694">
    <property type="entry name" value="LYSINE-SPECIFIC DEMETHYLASE"/>
    <property type="match status" value="1"/>
</dbReference>
<dbReference type="Pfam" id="PF02928">
    <property type="entry name" value="zf-C5HC2"/>
    <property type="match status" value="1"/>
</dbReference>
<evidence type="ECO:0000313" key="7">
    <source>
        <dbReference type="Proteomes" id="UP001497512"/>
    </source>
</evidence>
<feature type="compositionally biased region" description="Low complexity" evidence="3">
    <location>
        <begin position="658"/>
        <end position="669"/>
    </location>
</feature>
<proteinExistence type="predicted"/>
<dbReference type="Gene3D" id="2.60.120.650">
    <property type="entry name" value="Cupin"/>
    <property type="match status" value="1"/>
</dbReference>
<keyword evidence="2" id="KW-0408">Iron</keyword>
<dbReference type="Pfam" id="PF02375">
    <property type="entry name" value="JmjN"/>
    <property type="match status" value="1"/>
</dbReference>
<dbReference type="SMART" id="SM00558">
    <property type="entry name" value="JmjC"/>
    <property type="match status" value="1"/>
</dbReference>
<accession>A0ABP0U227</accession>
<dbReference type="InterPro" id="IPR003347">
    <property type="entry name" value="JmjC_dom"/>
</dbReference>
<dbReference type="EMBL" id="OZ019910">
    <property type="protein sequence ID" value="CAK9210795.1"/>
    <property type="molecule type" value="Genomic_DNA"/>
</dbReference>
<feature type="region of interest" description="Disordered" evidence="3">
    <location>
        <begin position="1512"/>
        <end position="1535"/>
    </location>
</feature>
<evidence type="ECO:0000259" key="4">
    <source>
        <dbReference type="PROSITE" id="PS51183"/>
    </source>
</evidence>
<keyword evidence="1" id="KW-0479">Metal-binding</keyword>
<dbReference type="PROSITE" id="PS51183">
    <property type="entry name" value="JMJN"/>
    <property type="match status" value="1"/>
</dbReference>
<dbReference type="SUPFAM" id="SSF51197">
    <property type="entry name" value="Clavaminate synthase-like"/>
    <property type="match status" value="1"/>
</dbReference>
<evidence type="ECO:0000256" key="3">
    <source>
        <dbReference type="SAM" id="MobiDB-lite"/>
    </source>
</evidence>
<gene>
    <name evidence="6" type="ORF">CSSPTR1EN2_LOCUS10338</name>
</gene>
<dbReference type="InterPro" id="IPR003349">
    <property type="entry name" value="JmjN"/>
</dbReference>
<evidence type="ECO:0000259" key="5">
    <source>
        <dbReference type="PROSITE" id="PS51184"/>
    </source>
</evidence>
<feature type="domain" description="JmjC" evidence="5">
    <location>
        <begin position="293"/>
        <end position="466"/>
    </location>
</feature>
<dbReference type="PANTHER" id="PTHR10694:SF33">
    <property type="entry name" value="LYSINE-SPECIFIC DEMETHYLASE 5"/>
    <property type="match status" value="1"/>
</dbReference>
<dbReference type="SMART" id="SM00545">
    <property type="entry name" value="JmjN"/>
    <property type="match status" value="1"/>
</dbReference>
<sequence length="2131" mass="233871">MGKFVAWRRQCRIAAEEEETGKRESEKEICDVKGKCLLKEADRKGPELLIQKKQTLRPPLQLRPDGHSGGIVIARSGGDALQIRDVPKGILQRGAAQYQVTTMEEQQQKQNLKCSSNLPVLPARSDMHKCLEGENSTTDVSWIDDIPMCPVFYPTLEEFEDPLSYIRSIAPLAQPYGICKILSPVTAAVPAGAVLMKEKVGFKFQPRVQPLRLANWDSKDKITFLMSGRHYSFYEYEKMANKSFARKFKSSATLPHKFVEAEFWKEITSGRSSSIEYGCDIEGSAFSNSSVDPLATSKWNLKVLPRLSNSTLRLLETSIPGVTEPMMYIGMLFSMFAWHVEDHYLYSINYHHCGASKTWYGVPGHAAPAFEEVVQAAVYDAEMLSENGVGAAYDLLIGKTTMFPPNLLSKSKVPVYRAVQAPGEFVITFPRAYHAGFSHGFNCGEAVNFAMADWLQYGAAACKRYELLNRPPLLPHEELLCKEAMNVAEMIRGSADNCFQKLASEQQYAVKVAFVRLMRFQHQVRWLLKKQGSQTYFTSPGFNTSVTCGLCKHMCYVAFVNCRCIMGVSICLNHAEEIRKCTCGVSRSVVVREGLLEMEAVAQRFEREDGILEEALKDPCIKDGTCISEEGLEELMLDCEDYDGYKPYGDPMMERVESQSASSDVSSADGEGGNVSGRKRLVKSQDNSCLVTTIDAAHFTSMVPQAKSEDATNPSWSDDAKGLIKVQSLETAQSQAGYPISRGPSSNKAIKGRATESFLHLRILEGDSDKTCQCSEENMACVCERKNKPTVTQGAKRKRSGLVTRSIPVDKVQTSEGKYSPSKVPLNSVHALPCTSTEAEDDNSHHVKRQRMGSLDKIRLEGGTSLAVPETQDKAILARVVDVSVKDPPAEKKVGRKKGCPRVHQTPKGSVLLLQDIIRELNIKAALNEVLSGWQFKAQRKDMDLQFVFVQCPGIGGPQKEGRELPALTLKGCQQVKNILTAKKGGRLEKLIEGTFGSTTEEVEVKQGSKESCMESKNSLMQRKTKSINPHKKGGSDCPVQCANNEFSKDVDESVSKRPIKYKAVQVNISTEILRQPPVVTQPSKLPAPSEIPADGKFQDITVLACERLRYRACLKSAASQHCQQQSQRSVCISELSALACDNVHRNKILSVRESESAKADGIQLPSKQLESNVENSLWNGMHLKVMNSTSNAGLAQEAQPISLVHKDCSETVLSSKISVAKSIIMELDGQGSIPDMHQSEVGCLVENGGAKVYKGHAGKKKLRKHKRKAGSLCDQAMQHAPGSTVNCKKSSDVSKGLNVEHAKKSSHQSGLSFVRIKVKGPQMQEPHSCKVTVDKHILKDSAQNLMLPTAEARSMLSSALDEQSSRNRTALEERCLKDNSAPVDRRDPGSLKICHSATVQQVEAETGKTFCEEAQASQEGNFCSSTMMAETNSLSELASLGIRASKTTCIHLEQQKIGRLDADLHSDDSHALPPKGGEGGDCEIVSALSSDVVKQVNQIKHAPCTAAVSLGGTEVHDNDQKEEASHAREPPGSLDQAFKEQVSTGAEKNQIEGWMKQEKETLLDERPKGRDGTGMLPALELCRNILHSSMQGVLNTEILQSLQSRVEMQQQQKQGAQAQHMVNDQGLEDCGAPSEESPFMPKCLKPDSQGLACSRELSQGWLAYSDSTKASGPRQTSQAGSQMLYSDRAMESSVATDTLKPSICHSPGLQRIAGFKFGDMGSQVCMQTLDGIFQKIGGASNWSAAGAEEERKQTWEVLKCKNIQNQVSMEIGHQETAQALWGSQDQWTADVGQAGRMEPFFHLFGGLPRLNPPLPAAVGLVPDPSATLNVRVQPQDISHGGQWHNTKAVVPNNMTNMWRDFQANTDALETGLVHQVPCSQPLLRGELNGASQVGGSHGMEVYSQLKQQMYLTASSNCETACISSCPMPDSSKGTSLGTDMNSMHKEHLTLQHQQRPLSSPEGWPSFAQSCGESEAQGKGSSTYVTSVLEQQWWQDRIIDVSLLSSHYLQGEGKKWGQQSAMLTQGSPGFQAQHFVPGLQELQNCQYGQWPALSKFSANSGAMAATSHMQQQQSLREQHCLISQADFNLGEFTTHAPGADGSQIQAAGVYEETQIANGFRQSQSAQMWRKI</sequence>
<dbReference type="PROSITE" id="PS51184">
    <property type="entry name" value="JMJC"/>
    <property type="match status" value="1"/>
</dbReference>
<evidence type="ECO:0000313" key="6">
    <source>
        <dbReference type="EMBL" id="CAK9210795.1"/>
    </source>
</evidence>
<protein>
    <submittedName>
        <fullName evidence="6">Uncharacterized protein</fullName>
    </submittedName>
</protein>
<evidence type="ECO:0000256" key="1">
    <source>
        <dbReference type="ARBA" id="ARBA00022723"/>
    </source>
</evidence>
<dbReference type="InterPro" id="IPR004198">
    <property type="entry name" value="Znf_C5HC2"/>
</dbReference>
<organism evidence="6 7">
    <name type="scientific">Sphagnum troendelagicum</name>
    <dbReference type="NCBI Taxonomy" id="128251"/>
    <lineage>
        <taxon>Eukaryota</taxon>
        <taxon>Viridiplantae</taxon>
        <taxon>Streptophyta</taxon>
        <taxon>Embryophyta</taxon>
        <taxon>Bryophyta</taxon>
        <taxon>Sphagnophytina</taxon>
        <taxon>Sphagnopsida</taxon>
        <taxon>Sphagnales</taxon>
        <taxon>Sphagnaceae</taxon>
        <taxon>Sphagnum</taxon>
    </lineage>
</organism>